<dbReference type="EMBL" id="CAJNNW010008260">
    <property type="protein sequence ID" value="CAE8649870.1"/>
    <property type="molecule type" value="Genomic_DNA"/>
</dbReference>
<dbReference type="Proteomes" id="UP000626109">
    <property type="component" value="Unassembled WGS sequence"/>
</dbReference>
<evidence type="ECO:0000256" key="1">
    <source>
        <dbReference type="SAM" id="MobiDB-lite"/>
    </source>
</evidence>
<protein>
    <submittedName>
        <fullName evidence="2">Uncharacterized protein</fullName>
    </submittedName>
</protein>
<organism evidence="2 3">
    <name type="scientific">Polarella glacialis</name>
    <name type="common">Dinoflagellate</name>
    <dbReference type="NCBI Taxonomy" id="89957"/>
    <lineage>
        <taxon>Eukaryota</taxon>
        <taxon>Sar</taxon>
        <taxon>Alveolata</taxon>
        <taxon>Dinophyceae</taxon>
        <taxon>Suessiales</taxon>
        <taxon>Suessiaceae</taxon>
        <taxon>Polarella</taxon>
    </lineage>
</organism>
<name>A0A813IIB9_POLGL</name>
<reference evidence="2" key="1">
    <citation type="submission" date="2021-02" db="EMBL/GenBank/DDBJ databases">
        <authorList>
            <person name="Dougan E. K."/>
            <person name="Rhodes N."/>
            <person name="Thang M."/>
            <person name="Chan C."/>
        </authorList>
    </citation>
    <scope>NUCLEOTIDE SEQUENCE</scope>
</reference>
<evidence type="ECO:0000313" key="2">
    <source>
        <dbReference type="EMBL" id="CAE8649870.1"/>
    </source>
</evidence>
<feature type="region of interest" description="Disordered" evidence="1">
    <location>
        <begin position="83"/>
        <end position="105"/>
    </location>
</feature>
<evidence type="ECO:0000313" key="3">
    <source>
        <dbReference type="Proteomes" id="UP000626109"/>
    </source>
</evidence>
<sequence length="105" mass="11502">LVYCRLAKPCCSCMFGCWVYGTSLYEMSPSFIPAPQVSTEIEQSCHACGRVGTGASAPEDSEDANRWYCYACWMAFLREDLATTESPRSCSNCRATAADGAWGDK</sequence>
<accession>A0A813IIB9</accession>
<feature type="non-terminal residue" evidence="2">
    <location>
        <position position="1"/>
    </location>
</feature>
<feature type="compositionally biased region" description="Polar residues" evidence="1">
    <location>
        <begin position="83"/>
        <end position="94"/>
    </location>
</feature>
<gene>
    <name evidence="2" type="ORF">PGLA2088_LOCUS7807</name>
</gene>
<proteinExistence type="predicted"/>
<feature type="non-terminal residue" evidence="2">
    <location>
        <position position="105"/>
    </location>
</feature>
<comment type="caution">
    <text evidence="2">The sequence shown here is derived from an EMBL/GenBank/DDBJ whole genome shotgun (WGS) entry which is preliminary data.</text>
</comment>
<dbReference type="AlphaFoldDB" id="A0A813IIB9"/>